<dbReference type="AlphaFoldDB" id="A0A7J6MTS2"/>
<feature type="compositionally biased region" description="Basic and acidic residues" evidence="3">
    <location>
        <begin position="117"/>
        <end position="131"/>
    </location>
</feature>
<dbReference type="InterPro" id="IPR052240">
    <property type="entry name" value="SAP_domain_ribonucleoprotein"/>
</dbReference>
<evidence type="ECO:0000256" key="3">
    <source>
        <dbReference type="SAM" id="MobiDB-lite"/>
    </source>
</evidence>
<name>A0A7J6MTS2_PERCH</name>
<keyword evidence="6" id="KW-1185">Reference proteome</keyword>
<dbReference type="Proteomes" id="UP000591131">
    <property type="component" value="Unassembled WGS sequence"/>
</dbReference>
<accession>A0A7J6MTS2</accession>
<dbReference type="InterPro" id="IPR040746">
    <property type="entry name" value="THO1_MOS11_C"/>
</dbReference>
<comment type="similarity">
    <text evidence="2">Belongs to the SAP domain-containing ribonucleoprotein family.</text>
</comment>
<evidence type="ECO:0000313" key="6">
    <source>
        <dbReference type="Proteomes" id="UP000591131"/>
    </source>
</evidence>
<dbReference type="OrthoDB" id="445357at2759"/>
<feature type="region of interest" description="Disordered" evidence="3">
    <location>
        <begin position="100"/>
        <end position="131"/>
    </location>
</feature>
<dbReference type="EMBL" id="JAAPAO010000055">
    <property type="protein sequence ID" value="KAF4674924.1"/>
    <property type="molecule type" value="Genomic_DNA"/>
</dbReference>
<comment type="caution">
    <text evidence="5">The sequence shown here is derived from an EMBL/GenBank/DDBJ whole genome shotgun (WGS) entry which is preliminary data.</text>
</comment>
<dbReference type="Pfam" id="PF02037">
    <property type="entry name" value="SAP"/>
    <property type="match status" value="1"/>
</dbReference>
<dbReference type="PANTHER" id="PTHR46551">
    <property type="entry name" value="SAP DOMAIN-CONTAINING RIBONUCLEOPROTEIN"/>
    <property type="match status" value="1"/>
</dbReference>
<evidence type="ECO:0000259" key="4">
    <source>
        <dbReference type="PROSITE" id="PS50800"/>
    </source>
</evidence>
<evidence type="ECO:0000256" key="2">
    <source>
        <dbReference type="ARBA" id="ARBA00046328"/>
    </source>
</evidence>
<sequence>MSEPIGSEKYSNLKLKELQNLCKEKGLQVIGRKDTLISRLVEHDAAQEGGSSNTPKKIPTSSSSPKKSKVAVTSGDSSSPCKTVISTSVEADETKVQIESFPAANLSQAHVSPTGQKSEEQRRLERAKRFGTESVEDKKIERAMRFGIVSKETETAKRKARAQRFGEQEEGEEEDLDEEAAKKLKRAQRFGLVTADTEEEKKRMRKLRFAA</sequence>
<dbReference type="PANTHER" id="PTHR46551:SF1">
    <property type="entry name" value="SAP DOMAIN-CONTAINING RIBONUCLEOPROTEIN"/>
    <property type="match status" value="1"/>
</dbReference>
<dbReference type="InterPro" id="IPR036361">
    <property type="entry name" value="SAP_dom_sf"/>
</dbReference>
<dbReference type="SMART" id="SM00513">
    <property type="entry name" value="SAP"/>
    <property type="match status" value="1"/>
</dbReference>
<dbReference type="PROSITE" id="PS50800">
    <property type="entry name" value="SAP"/>
    <property type="match status" value="1"/>
</dbReference>
<feature type="compositionally biased region" description="Low complexity" evidence="3">
    <location>
        <begin position="51"/>
        <end position="65"/>
    </location>
</feature>
<feature type="region of interest" description="Disordered" evidence="3">
    <location>
        <begin position="41"/>
        <end position="82"/>
    </location>
</feature>
<gene>
    <name evidence="5" type="ORF">FOL47_008513</name>
</gene>
<evidence type="ECO:0000256" key="1">
    <source>
        <dbReference type="ARBA" id="ARBA00022553"/>
    </source>
</evidence>
<reference evidence="5 6" key="1">
    <citation type="submission" date="2020-04" db="EMBL/GenBank/DDBJ databases">
        <title>Perkinsus chesapeaki whole genome sequence.</title>
        <authorList>
            <person name="Bogema D.R."/>
        </authorList>
    </citation>
    <scope>NUCLEOTIDE SEQUENCE [LARGE SCALE GENOMIC DNA]</scope>
    <source>
        <strain evidence="5">ATCC PRA-425</strain>
    </source>
</reference>
<dbReference type="GO" id="GO:0016973">
    <property type="term" value="P:poly(A)+ mRNA export from nucleus"/>
    <property type="evidence" value="ECO:0007669"/>
    <property type="project" value="TreeGrafter"/>
</dbReference>
<dbReference type="Gene3D" id="1.10.720.30">
    <property type="entry name" value="SAP domain"/>
    <property type="match status" value="1"/>
</dbReference>
<feature type="domain" description="SAP" evidence="4">
    <location>
        <begin position="10"/>
        <end position="44"/>
    </location>
</feature>
<feature type="region of interest" description="Disordered" evidence="3">
    <location>
        <begin position="152"/>
        <end position="181"/>
    </location>
</feature>
<dbReference type="InterPro" id="IPR003034">
    <property type="entry name" value="SAP_dom"/>
</dbReference>
<dbReference type="Pfam" id="PF18592">
    <property type="entry name" value="Tho1_MOS11_C"/>
    <property type="match status" value="2"/>
</dbReference>
<proteinExistence type="inferred from homology"/>
<keyword evidence="1" id="KW-0597">Phosphoprotein</keyword>
<organism evidence="5 6">
    <name type="scientific">Perkinsus chesapeaki</name>
    <name type="common">Clam parasite</name>
    <name type="synonym">Perkinsus andrewsi</name>
    <dbReference type="NCBI Taxonomy" id="330153"/>
    <lineage>
        <taxon>Eukaryota</taxon>
        <taxon>Sar</taxon>
        <taxon>Alveolata</taxon>
        <taxon>Perkinsozoa</taxon>
        <taxon>Perkinsea</taxon>
        <taxon>Perkinsida</taxon>
        <taxon>Perkinsidae</taxon>
        <taxon>Perkinsus</taxon>
    </lineage>
</organism>
<evidence type="ECO:0000313" key="5">
    <source>
        <dbReference type="EMBL" id="KAF4674924.1"/>
    </source>
</evidence>
<dbReference type="SUPFAM" id="SSF68906">
    <property type="entry name" value="SAP domain"/>
    <property type="match status" value="1"/>
</dbReference>
<dbReference type="GO" id="GO:0005634">
    <property type="term" value="C:nucleus"/>
    <property type="evidence" value="ECO:0007669"/>
    <property type="project" value="TreeGrafter"/>
</dbReference>
<protein>
    <recommendedName>
        <fullName evidence="4">SAP domain-containing protein</fullName>
    </recommendedName>
</protein>
<feature type="compositionally biased region" description="Acidic residues" evidence="3">
    <location>
        <begin position="168"/>
        <end position="178"/>
    </location>
</feature>
<feature type="compositionally biased region" description="Polar residues" evidence="3">
    <location>
        <begin position="105"/>
        <end position="116"/>
    </location>
</feature>